<proteinExistence type="predicted"/>
<dbReference type="AlphaFoldDB" id="A0A1R4GA15"/>
<evidence type="ECO:0000313" key="1">
    <source>
        <dbReference type="EMBL" id="SJM65090.1"/>
    </source>
</evidence>
<name>A0A1R4GA15_9MICO</name>
<dbReference type="Proteomes" id="UP000195787">
    <property type="component" value="Unassembled WGS sequence"/>
</dbReference>
<sequence length="64" mass="7056">MKEDYLVTVAPSFEGEYEDMRFRSDHAQWRSEFTATALRREHALQGLVAKGGAADDVPSGAVSP</sequence>
<protein>
    <submittedName>
        <fullName evidence="1">Uncharacterized protein</fullName>
    </submittedName>
</protein>
<reference evidence="1 2" key="1">
    <citation type="submission" date="2017-02" db="EMBL/GenBank/DDBJ databases">
        <authorList>
            <person name="Peterson S.W."/>
        </authorList>
    </citation>
    <scope>NUCLEOTIDE SEQUENCE [LARGE SCALE GENOMIC DNA]</scope>
    <source>
        <strain evidence="1 2">LMG 22410</strain>
    </source>
</reference>
<gene>
    <name evidence="1" type="ORF">CZ674_10275</name>
</gene>
<evidence type="ECO:0000313" key="2">
    <source>
        <dbReference type="Proteomes" id="UP000195787"/>
    </source>
</evidence>
<keyword evidence="2" id="KW-1185">Reference proteome</keyword>
<accession>A0A1R4GA15</accession>
<dbReference type="EMBL" id="FUHU01000042">
    <property type="protein sequence ID" value="SJM65090.1"/>
    <property type="molecule type" value="Genomic_DNA"/>
</dbReference>
<organism evidence="1 2">
    <name type="scientific">Agrococcus casei LMG 22410</name>
    <dbReference type="NCBI Taxonomy" id="1255656"/>
    <lineage>
        <taxon>Bacteria</taxon>
        <taxon>Bacillati</taxon>
        <taxon>Actinomycetota</taxon>
        <taxon>Actinomycetes</taxon>
        <taxon>Micrococcales</taxon>
        <taxon>Microbacteriaceae</taxon>
        <taxon>Agrococcus</taxon>
    </lineage>
</organism>